<dbReference type="Pfam" id="PF23349">
    <property type="entry name" value="BBS7_hp"/>
    <property type="match status" value="1"/>
</dbReference>
<dbReference type="GO" id="GO:0043005">
    <property type="term" value="C:neuron projection"/>
    <property type="evidence" value="ECO:0007669"/>
    <property type="project" value="TreeGrafter"/>
</dbReference>
<name>A0A915L102_ROMCU</name>
<evidence type="ECO:0000259" key="1">
    <source>
        <dbReference type="Pfam" id="PF23349"/>
    </source>
</evidence>
<proteinExistence type="predicted"/>
<dbReference type="GO" id="GO:0016020">
    <property type="term" value="C:membrane"/>
    <property type="evidence" value="ECO:0007669"/>
    <property type="project" value="TreeGrafter"/>
</dbReference>
<dbReference type="PANTHER" id="PTHR16074:SF4">
    <property type="entry name" value="BARDET-BIEDL SYNDROME 7 PROTEIN"/>
    <property type="match status" value="1"/>
</dbReference>
<dbReference type="GO" id="GO:0034464">
    <property type="term" value="C:BBSome"/>
    <property type="evidence" value="ECO:0007669"/>
    <property type="project" value="TreeGrafter"/>
</dbReference>
<evidence type="ECO:0000313" key="3">
    <source>
        <dbReference type="WBParaSite" id="nRc.2.0.1.t44743-RA"/>
    </source>
</evidence>
<organism evidence="2 3">
    <name type="scientific">Romanomermis culicivorax</name>
    <name type="common">Nematode worm</name>
    <dbReference type="NCBI Taxonomy" id="13658"/>
    <lineage>
        <taxon>Eukaryota</taxon>
        <taxon>Metazoa</taxon>
        <taxon>Ecdysozoa</taxon>
        <taxon>Nematoda</taxon>
        <taxon>Enoplea</taxon>
        <taxon>Dorylaimia</taxon>
        <taxon>Mermithida</taxon>
        <taxon>Mermithoidea</taxon>
        <taxon>Mermithidae</taxon>
        <taxon>Romanomermis</taxon>
    </lineage>
</organism>
<keyword evidence="2" id="KW-1185">Reference proteome</keyword>
<accession>A0A915L102</accession>
<dbReference type="GO" id="GO:0008104">
    <property type="term" value="P:intracellular protein localization"/>
    <property type="evidence" value="ECO:0007669"/>
    <property type="project" value="TreeGrafter"/>
</dbReference>
<dbReference type="Proteomes" id="UP000887565">
    <property type="component" value="Unplaced"/>
</dbReference>
<dbReference type="OMA" id="LMHPKMS"/>
<reference evidence="3" key="1">
    <citation type="submission" date="2022-11" db="UniProtKB">
        <authorList>
            <consortium name="WormBaseParasite"/>
        </authorList>
    </citation>
    <scope>IDENTIFICATION</scope>
</reference>
<protein>
    <submittedName>
        <fullName evidence="3">Type I site-specific deoxyribonuclease</fullName>
    </submittedName>
</protein>
<feature type="domain" description="BBS7 helical hairpin" evidence="1">
    <location>
        <begin position="7"/>
        <end position="120"/>
    </location>
</feature>
<dbReference type="AlphaFoldDB" id="A0A915L102"/>
<dbReference type="GO" id="GO:0036064">
    <property type="term" value="C:ciliary basal body"/>
    <property type="evidence" value="ECO:0007669"/>
    <property type="project" value="TreeGrafter"/>
</dbReference>
<dbReference type="GO" id="GO:0005930">
    <property type="term" value="C:axoneme"/>
    <property type="evidence" value="ECO:0007669"/>
    <property type="project" value="TreeGrafter"/>
</dbReference>
<dbReference type="PANTHER" id="PTHR16074">
    <property type="entry name" value="BARDET-BIEDL SYNDROME 7 PROTEIN"/>
    <property type="match status" value="1"/>
</dbReference>
<dbReference type="GO" id="GO:0060271">
    <property type="term" value="P:cilium assembly"/>
    <property type="evidence" value="ECO:0007669"/>
    <property type="project" value="TreeGrafter"/>
</dbReference>
<sequence>MEYNINDESIVYVLKLIQPKLEYLVNLSKKANLAQALKDLQSRDNESSFDTGEFEELIRNYEDLQSEYKGQQANAERIYGVITDLLIDKFKFKGQNAKEKVPELLQHLDKYDFANIVRIFQD</sequence>
<evidence type="ECO:0000313" key="2">
    <source>
        <dbReference type="Proteomes" id="UP000887565"/>
    </source>
</evidence>
<dbReference type="WBParaSite" id="nRc.2.0.1.t44743-RA">
    <property type="protein sequence ID" value="nRc.2.0.1.t44743-RA"/>
    <property type="gene ID" value="nRc.2.0.1.g44743"/>
</dbReference>
<dbReference type="InterPro" id="IPR056335">
    <property type="entry name" value="BBS7_hairpin"/>
</dbReference>